<dbReference type="EMBL" id="FNXT01000630">
    <property type="protein sequence ID" value="SZX65392.1"/>
    <property type="molecule type" value="Genomic_DNA"/>
</dbReference>
<sequence length="131" mass="13874">MALRSSNLPGTQVWQQFTTDAADSQDVAHAVQKSTAGFFAVAAALGVSLSPLPNQQLPPVYLEGDSEAQAALRRLKERAKAAGADLFELILSGSVADCEAFVISSFQAGCSADITEGTAQHQHVLHRRMCC</sequence>
<name>A0A383VKY5_TETOB</name>
<proteinExistence type="predicted"/>
<reference evidence="1 2" key="1">
    <citation type="submission" date="2016-10" db="EMBL/GenBank/DDBJ databases">
        <authorList>
            <person name="Cai Z."/>
        </authorList>
    </citation>
    <scope>NUCLEOTIDE SEQUENCE [LARGE SCALE GENOMIC DNA]</scope>
</reference>
<gene>
    <name evidence="1" type="ORF">BQ4739_LOCUS5827</name>
</gene>
<dbReference type="AlphaFoldDB" id="A0A383VKY5"/>
<protein>
    <submittedName>
        <fullName evidence="1">Uncharacterized protein</fullName>
    </submittedName>
</protein>
<evidence type="ECO:0000313" key="1">
    <source>
        <dbReference type="EMBL" id="SZX65392.1"/>
    </source>
</evidence>
<accession>A0A383VKY5</accession>
<dbReference type="Proteomes" id="UP000256970">
    <property type="component" value="Unassembled WGS sequence"/>
</dbReference>
<evidence type="ECO:0000313" key="2">
    <source>
        <dbReference type="Proteomes" id="UP000256970"/>
    </source>
</evidence>
<organism evidence="1 2">
    <name type="scientific">Tetradesmus obliquus</name>
    <name type="common">Green alga</name>
    <name type="synonym">Acutodesmus obliquus</name>
    <dbReference type="NCBI Taxonomy" id="3088"/>
    <lineage>
        <taxon>Eukaryota</taxon>
        <taxon>Viridiplantae</taxon>
        <taxon>Chlorophyta</taxon>
        <taxon>core chlorophytes</taxon>
        <taxon>Chlorophyceae</taxon>
        <taxon>CS clade</taxon>
        <taxon>Sphaeropleales</taxon>
        <taxon>Scenedesmaceae</taxon>
        <taxon>Tetradesmus</taxon>
    </lineage>
</organism>
<keyword evidence="2" id="KW-1185">Reference proteome</keyword>